<sequence>MTFTPVWKPHIRYSNHTVLSFFKLVYIL</sequence>
<name>A0A0E9RN59_ANGAN</name>
<organism evidence="1">
    <name type="scientific">Anguilla anguilla</name>
    <name type="common">European freshwater eel</name>
    <name type="synonym">Muraena anguilla</name>
    <dbReference type="NCBI Taxonomy" id="7936"/>
    <lineage>
        <taxon>Eukaryota</taxon>
        <taxon>Metazoa</taxon>
        <taxon>Chordata</taxon>
        <taxon>Craniata</taxon>
        <taxon>Vertebrata</taxon>
        <taxon>Euteleostomi</taxon>
        <taxon>Actinopterygii</taxon>
        <taxon>Neopterygii</taxon>
        <taxon>Teleostei</taxon>
        <taxon>Anguilliformes</taxon>
        <taxon>Anguillidae</taxon>
        <taxon>Anguilla</taxon>
    </lineage>
</organism>
<protein>
    <submittedName>
        <fullName evidence="1">Uncharacterized protein</fullName>
    </submittedName>
</protein>
<accession>A0A0E9RN59</accession>
<evidence type="ECO:0000313" key="1">
    <source>
        <dbReference type="EMBL" id="JAH30534.1"/>
    </source>
</evidence>
<proteinExistence type="predicted"/>
<dbReference type="EMBL" id="GBXM01078043">
    <property type="protein sequence ID" value="JAH30534.1"/>
    <property type="molecule type" value="Transcribed_RNA"/>
</dbReference>
<reference evidence="1" key="2">
    <citation type="journal article" date="2015" name="Fish Shellfish Immunol.">
        <title>Early steps in the European eel (Anguilla anguilla)-Vibrio vulnificus interaction in the gills: Role of the RtxA13 toxin.</title>
        <authorList>
            <person name="Callol A."/>
            <person name="Pajuelo D."/>
            <person name="Ebbesson L."/>
            <person name="Teles M."/>
            <person name="MacKenzie S."/>
            <person name="Amaro C."/>
        </authorList>
    </citation>
    <scope>NUCLEOTIDE SEQUENCE</scope>
</reference>
<dbReference type="AlphaFoldDB" id="A0A0E9RN59"/>
<reference evidence="1" key="1">
    <citation type="submission" date="2014-11" db="EMBL/GenBank/DDBJ databases">
        <authorList>
            <person name="Amaro Gonzalez C."/>
        </authorList>
    </citation>
    <scope>NUCLEOTIDE SEQUENCE</scope>
</reference>